<keyword evidence="9" id="KW-0732">Signal</keyword>
<feature type="transmembrane region" description="Helical" evidence="8">
    <location>
        <begin position="39"/>
        <end position="56"/>
    </location>
</feature>
<dbReference type="InterPro" id="IPR027815">
    <property type="entry name" value="CSC1/OSCA1-like_cyt"/>
</dbReference>
<proteinExistence type="inferred from homology"/>
<comment type="similarity">
    <text evidence="2">Belongs to the CSC1 (TC 1.A.17) family.</text>
</comment>
<comment type="subcellular location">
    <subcellularLocation>
        <location evidence="1">Membrane</location>
        <topology evidence="1">Multi-pass membrane protein</topology>
    </subcellularLocation>
</comment>
<keyword evidence="5 8" id="KW-1133">Transmembrane helix</keyword>
<feature type="transmembrane region" description="Helical" evidence="8">
    <location>
        <begin position="930"/>
        <end position="948"/>
    </location>
</feature>
<sequence length="1232" mass="141237">MSWWKQRPKILIVSYLLLQSTKADTDGDEAGIDSWELILPPLYIYLCIGIVLNLVFEFGRRSAYFSEIYDRKREWRSHRTPPPLIKQRRLGGKIWTLCAPLEWLFLGWDERYEKYADFMDKETKKKGKGKDEVKEENEKKETNGIAAAQSKIAEDDPTKAVTSSQPHHGGSKSNSENDEETGRVNASMQKNHGSSIQQKPGQEDEGILPDSCSPEKLGVDVYPESHEEKQEEKVESELSTPATDAFVANPEEKKEEAGEEAKEEISKDIGLSIQTPSEAMSTDDSNKKNKNTIKKTSKAAEQKEMEEVPEIPKRRFYLSTRPGYSKFPDMAKHFFMEVFMGRGEGDEDEDESNTKSLNKPATAAYKHLMPKQCSNSNQNEDDHRANHKCSPLPPLEAKLLKYAGLDSYLMIRFVRFGFDCTFYPFLLAVATLIPIYYTDVAVNNIVDESVATESLNESKTADRIEGYFRFTINRLEPGSLKLWAVWVYGVLFIIAMLIRWYEELKLFELLREDFLIDGDFDSWVEDDEESLKQFRHSCLVESIPPGLRHNDDIYEFYDSIFRGRVKRAEILYDTERLTLLMNQRDQVIAKYENVQARHIYHANKYKRQIGQNQTTFSDRLFALCRKAPKEPSPIQIRIKGEHVDALKYYKSEIERLNREAKSEYESIVESIKNSDSLMNTSFRLYKKEMQQKKEDDEETVKGDETSTVRRLNESTWQAWKNRGITQLILAPDEFRGHKYAKSKVTSNVAFVEFTDKLTKQTAIQSNLVGKANWMVTKAAPDPRDIVWNNATLKSSLIQSRKFIVDVILLVGVLFWGFIVAALTNVFNPTTTVANPLPENDTSALFMFIRSFIPVFLLSIILLILPTLIRLVGATVIRFKSGSDIDKFMFHWNIRYRIAQFFTILISGTIFDTLQNAGDDPQGTLNTIVNGILTQSPLFFNIVVGATFFETMLQICQLPRFLFILLIKYVVVEEAVSDSRIEWLKEVQFFRFGRFSPPFYYVLLIALVYSAISPLVLGICAVYFYIATKVYTHQALYVFSQPYEGGGKFMYSFNKLVFIAMYSSIIILAVVLTLKQRADAAASFAVIMILFTFTVQLKIGKEIIEPSKTLPLVNAANVDEHENMMGKNEKVIDLTLNDVEFQGKSSTQAVYGESVTSELRLQRALTHHSGMGIGQPSFYSSFTNLEDTFTVVSDPKPLDYYLYRQPSLNCKNWKTRPRSYRGKVNLYEKNSED</sequence>
<dbReference type="GO" id="GO:0005886">
    <property type="term" value="C:plasma membrane"/>
    <property type="evidence" value="ECO:0007669"/>
    <property type="project" value="TreeGrafter"/>
</dbReference>
<feature type="transmembrane region" description="Helical" evidence="8">
    <location>
        <begin position="846"/>
        <end position="872"/>
    </location>
</feature>
<feature type="signal peptide" evidence="9">
    <location>
        <begin position="1"/>
        <end position="23"/>
    </location>
</feature>
<dbReference type="Pfam" id="PF02714">
    <property type="entry name" value="RSN1_7TM"/>
    <property type="match status" value="1"/>
</dbReference>
<reference evidence="13" key="1">
    <citation type="submission" date="2021-01" db="EMBL/GenBank/DDBJ databases">
        <authorList>
            <person name="Corre E."/>
            <person name="Pelletier E."/>
            <person name="Niang G."/>
            <person name="Scheremetjew M."/>
            <person name="Finn R."/>
            <person name="Kale V."/>
            <person name="Holt S."/>
            <person name="Cochrane G."/>
            <person name="Meng A."/>
            <person name="Brown T."/>
            <person name="Cohen L."/>
        </authorList>
    </citation>
    <scope>NUCLEOTIDE SEQUENCE</scope>
    <source>
        <strain evidence="13">Pop2</strain>
    </source>
</reference>
<feature type="transmembrane region" description="Helical" evidence="8">
    <location>
        <begin position="998"/>
        <end position="1025"/>
    </location>
</feature>
<feature type="transmembrane region" description="Helical" evidence="8">
    <location>
        <begin position="483"/>
        <end position="501"/>
    </location>
</feature>
<feature type="transmembrane region" description="Helical" evidence="8">
    <location>
        <begin position="1079"/>
        <end position="1098"/>
    </location>
</feature>
<evidence type="ECO:0000313" key="13">
    <source>
        <dbReference type="EMBL" id="CAD9355835.1"/>
    </source>
</evidence>
<feature type="region of interest" description="Disordered" evidence="7">
    <location>
        <begin position="123"/>
        <end position="307"/>
    </location>
</feature>
<evidence type="ECO:0000256" key="4">
    <source>
        <dbReference type="ARBA" id="ARBA00022692"/>
    </source>
</evidence>
<protein>
    <recommendedName>
        <fullName evidence="14">CSC1/OSCA1-like 7TM region domain-containing protein</fullName>
    </recommendedName>
</protein>
<feature type="transmembrane region" description="Helical" evidence="8">
    <location>
        <begin position="416"/>
        <end position="437"/>
    </location>
</feature>
<evidence type="ECO:0000259" key="12">
    <source>
        <dbReference type="Pfam" id="PF14703"/>
    </source>
</evidence>
<feature type="transmembrane region" description="Helical" evidence="8">
    <location>
        <begin position="1055"/>
        <end position="1073"/>
    </location>
</feature>
<feature type="domain" description="CSC1/OSCA1-like N-terminal transmembrane" evidence="11">
    <location>
        <begin position="397"/>
        <end position="501"/>
    </location>
</feature>
<dbReference type="InterPro" id="IPR032880">
    <property type="entry name" value="CSC1/OSCA1-like_N"/>
</dbReference>
<feature type="compositionally biased region" description="Polar residues" evidence="7">
    <location>
        <begin position="184"/>
        <end position="200"/>
    </location>
</feature>
<feature type="compositionally biased region" description="Basic and acidic residues" evidence="7">
    <location>
        <begin position="250"/>
        <end position="267"/>
    </location>
</feature>
<dbReference type="InterPro" id="IPR045122">
    <property type="entry name" value="Csc1-like"/>
</dbReference>
<evidence type="ECO:0000256" key="9">
    <source>
        <dbReference type="SAM" id="SignalP"/>
    </source>
</evidence>
<evidence type="ECO:0008006" key="14">
    <source>
        <dbReference type="Google" id="ProtNLM"/>
    </source>
</evidence>
<evidence type="ECO:0000256" key="1">
    <source>
        <dbReference type="ARBA" id="ARBA00004141"/>
    </source>
</evidence>
<name>A0A7S2EV27_9STRA</name>
<feature type="compositionally biased region" description="Basic and acidic residues" evidence="7">
    <location>
        <begin position="298"/>
        <end position="307"/>
    </location>
</feature>
<evidence type="ECO:0000256" key="2">
    <source>
        <dbReference type="ARBA" id="ARBA00007779"/>
    </source>
</evidence>
<feature type="compositionally biased region" description="Polar residues" evidence="7">
    <location>
        <begin position="160"/>
        <end position="174"/>
    </location>
</feature>
<feature type="chain" id="PRO_5031137346" description="CSC1/OSCA1-like 7TM region domain-containing protein" evidence="9">
    <location>
        <begin position="24"/>
        <end position="1232"/>
    </location>
</feature>
<feature type="transmembrane region" description="Helical" evidence="8">
    <location>
        <begin position="802"/>
        <end position="826"/>
    </location>
</feature>
<dbReference type="PANTHER" id="PTHR13018">
    <property type="entry name" value="PROBABLE MEMBRANE PROTEIN DUF221-RELATED"/>
    <property type="match status" value="1"/>
</dbReference>
<feature type="compositionally biased region" description="Basic and acidic residues" evidence="7">
    <location>
        <begin position="123"/>
        <end position="142"/>
    </location>
</feature>
<feature type="transmembrane region" description="Helical" evidence="8">
    <location>
        <begin position="893"/>
        <end position="910"/>
    </location>
</feature>
<organism evidence="13">
    <name type="scientific">Ditylum brightwellii</name>
    <dbReference type="NCBI Taxonomy" id="49249"/>
    <lineage>
        <taxon>Eukaryota</taxon>
        <taxon>Sar</taxon>
        <taxon>Stramenopiles</taxon>
        <taxon>Ochrophyta</taxon>
        <taxon>Bacillariophyta</taxon>
        <taxon>Mediophyceae</taxon>
        <taxon>Lithodesmiophycidae</taxon>
        <taxon>Lithodesmiales</taxon>
        <taxon>Lithodesmiaceae</taxon>
        <taxon>Ditylum</taxon>
    </lineage>
</organism>
<evidence type="ECO:0000256" key="8">
    <source>
        <dbReference type="SAM" id="Phobius"/>
    </source>
</evidence>
<dbReference type="InterPro" id="IPR003864">
    <property type="entry name" value="CSC1/OSCA1-like_7TM"/>
</dbReference>
<keyword evidence="4 8" id="KW-0812">Transmembrane</keyword>
<keyword evidence="6 8" id="KW-0472">Membrane</keyword>
<dbReference type="GO" id="GO:0005227">
    <property type="term" value="F:calcium-activated cation channel activity"/>
    <property type="evidence" value="ECO:0007669"/>
    <property type="project" value="InterPro"/>
</dbReference>
<feature type="compositionally biased region" description="Basic and acidic residues" evidence="7">
    <location>
        <begin position="223"/>
        <end position="236"/>
    </location>
</feature>
<evidence type="ECO:0000256" key="6">
    <source>
        <dbReference type="ARBA" id="ARBA00023136"/>
    </source>
</evidence>
<evidence type="ECO:0000256" key="3">
    <source>
        <dbReference type="ARBA" id="ARBA00022448"/>
    </source>
</evidence>
<dbReference type="Pfam" id="PF13967">
    <property type="entry name" value="RSN1_TM"/>
    <property type="match status" value="1"/>
</dbReference>
<dbReference type="PANTHER" id="PTHR13018:SF5">
    <property type="entry name" value="RE44586P"/>
    <property type="match status" value="1"/>
</dbReference>
<feature type="domain" description="CSC1/OSCA1-like 7TM region" evidence="10">
    <location>
        <begin position="800"/>
        <end position="1068"/>
    </location>
</feature>
<evidence type="ECO:0000256" key="5">
    <source>
        <dbReference type="ARBA" id="ARBA00022989"/>
    </source>
</evidence>
<feature type="compositionally biased region" description="Basic residues" evidence="7">
    <location>
        <begin position="288"/>
        <end position="297"/>
    </location>
</feature>
<evidence type="ECO:0000259" key="10">
    <source>
        <dbReference type="Pfam" id="PF02714"/>
    </source>
</evidence>
<dbReference type="AlphaFoldDB" id="A0A7S2EV27"/>
<gene>
    <name evidence="13" type="ORF">DBRI1063_LOCUS24207</name>
</gene>
<keyword evidence="3" id="KW-0813">Transport</keyword>
<dbReference type="EMBL" id="HBGN01037810">
    <property type="protein sequence ID" value="CAD9355835.1"/>
    <property type="molecule type" value="Transcribed_RNA"/>
</dbReference>
<evidence type="ECO:0000259" key="11">
    <source>
        <dbReference type="Pfam" id="PF13967"/>
    </source>
</evidence>
<feature type="domain" description="CSC1/OSCA1-like cytosolic" evidence="12">
    <location>
        <begin position="537"/>
        <end position="670"/>
    </location>
</feature>
<accession>A0A7S2EV27</accession>
<evidence type="ECO:0000256" key="7">
    <source>
        <dbReference type="SAM" id="MobiDB-lite"/>
    </source>
</evidence>
<dbReference type="Pfam" id="PF14703">
    <property type="entry name" value="PHM7_cyt"/>
    <property type="match status" value="1"/>
</dbReference>